<dbReference type="AlphaFoldDB" id="A0AAD2CPW2"/>
<feature type="transmembrane region" description="Helical" evidence="2">
    <location>
        <begin position="437"/>
        <end position="456"/>
    </location>
</feature>
<protein>
    <submittedName>
        <fullName evidence="3">Uncharacterized protein</fullName>
    </submittedName>
</protein>
<evidence type="ECO:0000256" key="1">
    <source>
        <dbReference type="SAM" id="MobiDB-lite"/>
    </source>
</evidence>
<feature type="transmembrane region" description="Helical" evidence="2">
    <location>
        <begin position="191"/>
        <end position="208"/>
    </location>
</feature>
<feature type="region of interest" description="Disordered" evidence="1">
    <location>
        <begin position="55"/>
        <end position="75"/>
    </location>
</feature>
<evidence type="ECO:0000313" key="4">
    <source>
        <dbReference type="Proteomes" id="UP001295423"/>
    </source>
</evidence>
<evidence type="ECO:0000313" key="3">
    <source>
        <dbReference type="EMBL" id="CAJ1942446.1"/>
    </source>
</evidence>
<accession>A0AAD2CPW2</accession>
<feature type="transmembrane region" description="Helical" evidence="2">
    <location>
        <begin position="125"/>
        <end position="145"/>
    </location>
</feature>
<dbReference type="Proteomes" id="UP001295423">
    <property type="component" value="Unassembled WGS sequence"/>
</dbReference>
<reference evidence="3" key="1">
    <citation type="submission" date="2023-08" db="EMBL/GenBank/DDBJ databases">
        <authorList>
            <person name="Audoor S."/>
            <person name="Bilcke G."/>
        </authorList>
    </citation>
    <scope>NUCLEOTIDE SEQUENCE</scope>
</reference>
<keyword evidence="4" id="KW-1185">Reference proteome</keyword>
<name>A0AAD2CPW2_9STRA</name>
<keyword evidence="2" id="KW-0472">Membrane</keyword>
<feature type="transmembrane region" description="Helical" evidence="2">
    <location>
        <begin position="415"/>
        <end position="431"/>
    </location>
</feature>
<keyword evidence="2" id="KW-0812">Transmembrane</keyword>
<organism evidence="3 4">
    <name type="scientific">Cylindrotheca closterium</name>
    <dbReference type="NCBI Taxonomy" id="2856"/>
    <lineage>
        <taxon>Eukaryota</taxon>
        <taxon>Sar</taxon>
        <taxon>Stramenopiles</taxon>
        <taxon>Ochrophyta</taxon>
        <taxon>Bacillariophyta</taxon>
        <taxon>Bacillariophyceae</taxon>
        <taxon>Bacillariophycidae</taxon>
        <taxon>Bacillariales</taxon>
        <taxon>Bacillariaceae</taxon>
        <taxon>Cylindrotheca</taxon>
    </lineage>
</organism>
<dbReference type="EMBL" id="CAKOGP040001112">
    <property type="protein sequence ID" value="CAJ1942446.1"/>
    <property type="molecule type" value="Genomic_DNA"/>
</dbReference>
<proteinExistence type="predicted"/>
<feature type="compositionally biased region" description="Low complexity" evidence="1">
    <location>
        <begin position="62"/>
        <end position="72"/>
    </location>
</feature>
<feature type="transmembrane region" description="Helical" evidence="2">
    <location>
        <begin position="258"/>
        <end position="277"/>
    </location>
</feature>
<feature type="transmembrane region" description="Helical" evidence="2">
    <location>
        <begin position="357"/>
        <end position="375"/>
    </location>
</feature>
<keyword evidence="2" id="KW-1133">Transmembrane helix</keyword>
<sequence length="506" mass="55664">MSDVGILMGARAILSLIGLTTMFAGIWIRERRWDDQGEQAYDKYIATVDGNYRGGVESGNGQAPPQASSPQAKPTENLAQPYQAMSDKAKNFHDDGSRDVIQISSSDADDRLPLPRSLQRDLENLFPTPIVLLLGCVLFMISLMLTPDEGVGYNNGWNLTALFLAPISIAIYITGVPKATLDRTPDLKTRTFYGASGIFVVMCIIGLVDGEVDAPWYFLVVAAIFIPLSFYVLHQTRKMGAVWDATARPNKDCSFNNGFFYFLVIGVYCLWVGFNAVDIPNGTLMAYMPLETGLRGWFAAIAGLGLIVPASIAMEYAFEKDSEVTGDGLSGDVITKLMSGISAVNTEPFARVLETPFIAILGWMVLAFTLYLPFQVFNLEIFFSSILAASAGLFYNLMVLPTYWTGNLQDHNKFVYVYSVFMIAFAIVLGLNSVPTMVMSVLGTVMILLGQFLDLLEQKKGRFWLQERIDNPTLSLFGIGQPLLVFGWVLVCQAVALPIVDTSNSF</sequence>
<feature type="transmembrane region" description="Helical" evidence="2">
    <location>
        <begin position="6"/>
        <end position="28"/>
    </location>
</feature>
<feature type="transmembrane region" description="Helical" evidence="2">
    <location>
        <begin position="157"/>
        <end position="179"/>
    </location>
</feature>
<evidence type="ECO:0000256" key="2">
    <source>
        <dbReference type="SAM" id="Phobius"/>
    </source>
</evidence>
<comment type="caution">
    <text evidence="3">The sequence shown here is derived from an EMBL/GenBank/DDBJ whole genome shotgun (WGS) entry which is preliminary data.</text>
</comment>
<gene>
    <name evidence="3" type="ORF">CYCCA115_LOCUS7951</name>
</gene>
<feature type="transmembrane region" description="Helical" evidence="2">
    <location>
        <begin position="476"/>
        <end position="500"/>
    </location>
</feature>
<feature type="transmembrane region" description="Helical" evidence="2">
    <location>
        <begin position="214"/>
        <end position="233"/>
    </location>
</feature>
<feature type="transmembrane region" description="Helical" evidence="2">
    <location>
        <begin position="381"/>
        <end position="403"/>
    </location>
</feature>
<feature type="transmembrane region" description="Helical" evidence="2">
    <location>
        <begin position="297"/>
        <end position="318"/>
    </location>
</feature>